<keyword evidence="4" id="KW-1185">Reference proteome</keyword>
<evidence type="ECO:0000313" key="3">
    <source>
        <dbReference type="EMBL" id="CAL6009371.1"/>
    </source>
</evidence>
<proteinExistence type="predicted"/>
<name>A0AA86UV73_9EUKA</name>
<dbReference type="EMBL" id="CATOUU010000998">
    <property type="protein sequence ID" value="CAI9966102.1"/>
    <property type="molecule type" value="Genomic_DNA"/>
</dbReference>
<evidence type="ECO:0000313" key="4">
    <source>
        <dbReference type="Proteomes" id="UP001642409"/>
    </source>
</evidence>
<comment type="caution">
    <text evidence="2">The sequence shown here is derived from an EMBL/GenBank/DDBJ whole genome shotgun (WGS) entry which is preliminary data.</text>
</comment>
<reference evidence="3 4" key="2">
    <citation type="submission" date="2024-07" db="EMBL/GenBank/DDBJ databases">
        <authorList>
            <person name="Akdeniz Z."/>
        </authorList>
    </citation>
    <scope>NUCLEOTIDE SEQUENCE [LARGE SCALE GENOMIC DNA]</scope>
</reference>
<dbReference type="AlphaFoldDB" id="A0AA86UV73"/>
<dbReference type="EMBL" id="CAXDID020000059">
    <property type="protein sequence ID" value="CAL6009371.1"/>
    <property type="molecule type" value="Genomic_DNA"/>
</dbReference>
<reference evidence="2" key="1">
    <citation type="submission" date="2023-06" db="EMBL/GenBank/DDBJ databases">
        <authorList>
            <person name="Kurt Z."/>
        </authorList>
    </citation>
    <scope>NUCLEOTIDE SEQUENCE</scope>
</reference>
<protein>
    <submittedName>
        <fullName evidence="3">Hypothetical_protein</fullName>
    </submittedName>
</protein>
<feature type="compositionally biased region" description="Basic and acidic residues" evidence="1">
    <location>
        <begin position="101"/>
        <end position="111"/>
    </location>
</feature>
<sequence length="119" mass="13854">MYPKILLYLKGLWSKTGLKRMIFGTRLQGGSSMSKPLVSELTYPLIRSYKRKCDPLLSEVMQYFCPLKYLKLNFSLITISTINVQMLQIMNYNHPSFNRQLNRDQRLKGQKSDQIGDDG</sequence>
<evidence type="ECO:0000313" key="2">
    <source>
        <dbReference type="EMBL" id="CAI9966102.1"/>
    </source>
</evidence>
<dbReference type="Proteomes" id="UP001642409">
    <property type="component" value="Unassembled WGS sequence"/>
</dbReference>
<gene>
    <name evidence="3" type="ORF">HINF_LOCUS21569</name>
    <name evidence="2" type="ORF">HINF_LOCUS53747</name>
</gene>
<evidence type="ECO:0000256" key="1">
    <source>
        <dbReference type="SAM" id="MobiDB-lite"/>
    </source>
</evidence>
<organism evidence="2">
    <name type="scientific">Hexamita inflata</name>
    <dbReference type="NCBI Taxonomy" id="28002"/>
    <lineage>
        <taxon>Eukaryota</taxon>
        <taxon>Metamonada</taxon>
        <taxon>Diplomonadida</taxon>
        <taxon>Hexamitidae</taxon>
        <taxon>Hexamitinae</taxon>
        <taxon>Hexamita</taxon>
    </lineage>
</organism>
<feature type="region of interest" description="Disordered" evidence="1">
    <location>
        <begin position="100"/>
        <end position="119"/>
    </location>
</feature>
<accession>A0AA86UV73</accession>